<dbReference type="SUPFAM" id="SSF103473">
    <property type="entry name" value="MFS general substrate transporter"/>
    <property type="match status" value="1"/>
</dbReference>
<evidence type="ECO:0000313" key="10">
    <source>
        <dbReference type="EMBL" id="RPE35527.1"/>
    </source>
</evidence>
<dbReference type="InterPro" id="IPR020846">
    <property type="entry name" value="MFS_dom"/>
</dbReference>
<name>A0A3N4S4Q5_9ACTN</name>
<dbReference type="GO" id="GO:0022857">
    <property type="term" value="F:transmembrane transporter activity"/>
    <property type="evidence" value="ECO:0007669"/>
    <property type="project" value="InterPro"/>
</dbReference>
<feature type="transmembrane region" description="Helical" evidence="8">
    <location>
        <begin position="53"/>
        <end position="73"/>
    </location>
</feature>
<feature type="region of interest" description="Disordered" evidence="7">
    <location>
        <begin position="417"/>
        <end position="437"/>
    </location>
</feature>
<evidence type="ECO:0000256" key="3">
    <source>
        <dbReference type="ARBA" id="ARBA00022475"/>
    </source>
</evidence>
<evidence type="ECO:0000256" key="7">
    <source>
        <dbReference type="SAM" id="MobiDB-lite"/>
    </source>
</evidence>
<evidence type="ECO:0000256" key="1">
    <source>
        <dbReference type="ARBA" id="ARBA00004651"/>
    </source>
</evidence>
<feature type="transmembrane region" description="Helical" evidence="8">
    <location>
        <begin position="328"/>
        <end position="350"/>
    </location>
</feature>
<evidence type="ECO:0000313" key="11">
    <source>
        <dbReference type="Proteomes" id="UP000266906"/>
    </source>
</evidence>
<evidence type="ECO:0000259" key="9">
    <source>
        <dbReference type="PROSITE" id="PS50850"/>
    </source>
</evidence>
<accession>A0A3N4S4Q5</accession>
<keyword evidence="5 8" id="KW-1133">Transmembrane helix</keyword>
<dbReference type="AlphaFoldDB" id="A0A3N4S4Q5"/>
<feature type="transmembrane region" description="Helical" evidence="8">
    <location>
        <begin position="239"/>
        <end position="260"/>
    </location>
</feature>
<dbReference type="Pfam" id="PF07690">
    <property type="entry name" value="MFS_1"/>
    <property type="match status" value="1"/>
</dbReference>
<feature type="transmembrane region" description="Helical" evidence="8">
    <location>
        <begin position="148"/>
        <end position="170"/>
    </location>
</feature>
<dbReference type="EMBL" id="RKQG01000001">
    <property type="protein sequence ID" value="RPE35527.1"/>
    <property type="molecule type" value="Genomic_DNA"/>
</dbReference>
<keyword evidence="6 8" id="KW-0472">Membrane</keyword>
<dbReference type="InterPro" id="IPR050171">
    <property type="entry name" value="MFS_Transporters"/>
</dbReference>
<comment type="subcellular location">
    <subcellularLocation>
        <location evidence="1">Cell membrane</location>
        <topology evidence="1">Multi-pass membrane protein</topology>
    </subcellularLocation>
</comment>
<feature type="domain" description="Major facilitator superfamily (MFS) profile" evidence="9">
    <location>
        <begin position="20"/>
        <end position="415"/>
    </location>
</feature>
<dbReference type="InterPro" id="IPR036259">
    <property type="entry name" value="MFS_trans_sf"/>
</dbReference>
<dbReference type="PROSITE" id="PS50850">
    <property type="entry name" value="MFS"/>
    <property type="match status" value="1"/>
</dbReference>
<dbReference type="PANTHER" id="PTHR23517">
    <property type="entry name" value="RESISTANCE PROTEIN MDTM, PUTATIVE-RELATED-RELATED"/>
    <property type="match status" value="1"/>
</dbReference>
<proteinExistence type="predicted"/>
<evidence type="ECO:0000256" key="6">
    <source>
        <dbReference type="ARBA" id="ARBA00023136"/>
    </source>
</evidence>
<sequence length="437" mass="45636">MTDDDKPPIGVLDTLRATPTTVRYLLGGVLVNQLGAFVQTFLVLYLTHRGMSGGTAGLALAAYSLGTVFGTVLGGEITHRLGARTTIVAAMAGSAPLVAVLPLLARPGRVPVLLAAIALAGLFAQAYRPAASVLLSDLMPERYQVMAFSMMRIALNTGAALAPLIAAGVILLDWDLLFWLDGATTLVYALLAHRLLPRHAAPEQAPEQASEPAAAPRTRAERRSGGRAAYGRMLRDRAYLAYLAAVVLGTVAYVQSSISLPLEIVHDGYPTWLYSAVLTASSLVLITCELKITAYITRIPTHLAVGVGHLVNSVGLAAYGLAVHSGAFVLFGAVLAVSGLMIAGPSMFAHPATFPAGSKARYLATMQAAAGLASAVGPLFGVWAWTHLHAGFWVLMALVNGLAGVLALLGTKHRADRADRADTARPDTAPEPVGETA</sequence>
<feature type="transmembrane region" description="Helical" evidence="8">
    <location>
        <begin position="391"/>
        <end position="410"/>
    </location>
</feature>
<keyword evidence="4 8" id="KW-0812">Transmembrane</keyword>
<reference evidence="10 11" key="1">
    <citation type="submission" date="2018-11" db="EMBL/GenBank/DDBJ databases">
        <title>Sequencing the genomes of 1000 actinobacteria strains.</title>
        <authorList>
            <person name="Klenk H.-P."/>
        </authorList>
    </citation>
    <scope>NUCLEOTIDE SEQUENCE [LARGE SCALE GENOMIC DNA]</scope>
    <source>
        <strain evidence="10 11">DSM 44781</strain>
    </source>
</reference>
<organism evidence="10 11">
    <name type="scientific">Kitasatospora cineracea</name>
    <dbReference type="NCBI Taxonomy" id="88074"/>
    <lineage>
        <taxon>Bacteria</taxon>
        <taxon>Bacillati</taxon>
        <taxon>Actinomycetota</taxon>
        <taxon>Actinomycetes</taxon>
        <taxon>Kitasatosporales</taxon>
        <taxon>Streptomycetaceae</taxon>
        <taxon>Kitasatospora</taxon>
    </lineage>
</organism>
<dbReference type="InterPro" id="IPR011701">
    <property type="entry name" value="MFS"/>
</dbReference>
<evidence type="ECO:0000256" key="4">
    <source>
        <dbReference type="ARBA" id="ARBA00022692"/>
    </source>
</evidence>
<dbReference type="PANTHER" id="PTHR23517:SF2">
    <property type="entry name" value="MULTIDRUG RESISTANCE PROTEIN MDTH"/>
    <property type="match status" value="1"/>
</dbReference>
<feature type="transmembrane region" description="Helical" evidence="8">
    <location>
        <begin position="24"/>
        <end position="47"/>
    </location>
</feature>
<feature type="compositionally biased region" description="Low complexity" evidence="7">
    <location>
        <begin position="202"/>
        <end position="217"/>
    </location>
</feature>
<evidence type="ECO:0000256" key="2">
    <source>
        <dbReference type="ARBA" id="ARBA00022448"/>
    </source>
</evidence>
<keyword evidence="2" id="KW-0813">Transport</keyword>
<feature type="transmembrane region" description="Helical" evidence="8">
    <location>
        <begin position="302"/>
        <end position="322"/>
    </location>
</feature>
<dbReference type="RefSeq" id="WP_123818951.1">
    <property type="nucleotide sequence ID" value="NZ_RKQG01000001.1"/>
</dbReference>
<dbReference type="GO" id="GO:0005886">
    <property type="term" value="C:plasma membrane"/>
    <property type="evidence" value="ECO:0007669"/>
    <property type="project" value="UniProtKB-SubCell"/>
</dbReference>
<feature type="transmembrane region" description="Helical" evidence="8">
    <location>
        <begin position="85"/>
        <end position="104"/>
    </location>
</feature>
<keyword evidence="11" id="KW-1185">Reference proteome</keyword>
<comment type="caution">
    <text evidence="10">The sequence shown here is derived from an EMBL/GenBank/DDBJ whole genome shotgun (WGS) entry which is preliminary data.</text>
</comment>
<evidence type="ECO:0000256" key="5">
    <source>
        <dbReference type="ARBA" id="ARBA00022989"/>
    </source>
</evidence>
<feature type="transmembrane region" description="Helical" evidence="8">
    <location>
        <begin position="110"/>
        <end position="127"/>
    </location>
</feature>
<protein>
    <submittedName>
        <fullName evidence="10">MFS family arabinose efflux permease</fullName>
    </submittedName>
</protein>
<gene>
    <name evidence="10" type="ORF">EDD38_3877</name>
</gene>
<dbReference type="Gene3D" id="1.20.1250.20">
    <property type="entry name" value="MFS general substrate transporter like domains"/>
    <property type="match status" value="2"/>
</dbReference>
<dbReference type="Proteomes" id="UP000266906">
    <property type="component" value="Unassembled WGS sequence"/>
</dbReference>
<evidence type="ECO:0000256" key="8">
    <source>
        <dbReference type="SAM" id="Phobius"/>
    </source>
</evidence>
<feature type="transmembrane region" description="Helical" evidence="8">
    <location>
        <begin position="272"/>
        <end position="290"/>
    </location>
</feature>
<keyword evidence="3" id="KW-1003">Cell membrane</keyword>
<feature type="region of interest" description="Disordered" evidence="7">
    <location>
        <begin position="202"/>
        <end position="224"/>
    </location>
</feature>
<feature type="transmembrane region" description="Helical" evidence="8">
    <location>
        <begin position="362"/>
        <end position="385"/>
    </location>
</feature>